<keyword evidence="1" id="KW-0732">Signal</keyword>
<dbReference type="RefSeq" id="WP_068832627.1">
    <property type="nucleotide sequence ID" value="NZ_JBHSMX010000065.1"/>
</dbReference>
<dbReference type="Pfam" id="PF07452">
    <property type="entry name" value="CHRD"/>
    <property type="match status" value="1"/>
</dbReference>
<dbReference type="EMBL" id="JBHSMX010000065">
    <property type="protein sequence ID" value="MFC5523560.1"/>
    <property type="molecule type" value="Genomic_DNA"/>
</dbReference>
<reference evidence="4" key="1">
    <citation type="journal article" date="2019" name="Int. J. Syst. Evol. Microbiol.">
        <title>The Global Catalogue of Microorganisms (GCM) 10K type strain sequencing project: providing services to taxonomists for standard genome sequencing and annotation.</title>
        <authorList>
            <consortium name="The Broad Institute Genomics Platform"/>
            <consortium name="The Broad Institute Genome Sequencing Center for Infectious Disease"/>
            <person name="Wu L."/>
            <person name="Ma J."/>
        </authorList>
    </citation>
    <scope>NUCLEOTIDE SEQUENCE [LARGE SCALE GENOMIC DNA]</scope>
    <source>
        <strain evidence="4">CGMCC 4.7277</strain>
    </source>
</reference>
<keyword evidence="4" id="KW-1185">Reference proteome</keyword>
<evidence type="ECO:0000313" key="4">
    <source>
        <dbReference type="Proteomes" id="UP001596084"/>
    </source>
</evidence>
<evidence type="ECO:0000259" key="2">
    <source>
        <dbReference type="PROSITE" id="PS50933"/>
    </source>
</evidence>
<gene>
    <name evidence="3" type="ORF">ACFPP7_21970</name>
</gene>
<name>A0ABW0QFJ5_9BURK</name>
<dbReference type="PROSITE" id="PS51257">
    <property type="entry name" value="PROKAR_LIPOPROTEIN"/>
    <property type="match status" value="1"/>
</dbReference>
<evidence type="ECO:0000313" key="3">
    <source>
        <dbReference type="EMBL" id="MFC5523560.1"/>
    </source>
</evidence>
<comment type="caution">
    <text evidence="3">The sequence shown here is derived from an EMBL/GenBank/DDBJ whole genome shotgun (WGS) entry which is preliminary data.</text>
</comment>
<feature type="chain" id="PRO_5047068278" evidence="1">
    <location>
        <begin position="22"/>
        <end position="166"/>
    </location>
</feature>
<proteinExistence type="predicted"/>
<dbReference type="PROSITE" id="PS50933">
    <property type="entry name" value="CHRD"/>
    <property type="match status" value="1"/>
</dbReference>
<dbReference type="Proteomes" id="UP001596084">
    <property type="component" value="Unassembled WGS sequence"/>
</dbReference>
<feature type="domain" description="CHRD" evidence="2">
    <location>
        <begin position="34"/>
        <end position="154"/>
    </location>
</feature>
<accession>A0ABW0QFJ5</accession>
<dbReference type="InterPro" id="IPR010895">
    <property type="entry name" value="CHRD"/>
</dbReference>
<protein>
    <submittedName>
        <fullName evidence="3">CHRD domain-containing protein</fullName>
    </submittedName>
</protein>
<sequence>MPTRRQAIRISLAAMTVLAAAAITGCGMMGSQSNLVAFTTQLRAANEVPPNTSRASGSVDAVFNKDTNLFRWKVKFTGLTGPATGAHFHGPAAIGSNAGVVLPWTGPITSPLEGSATLTPAQAADLMAGRWYANVHTAANPGGEIRGQMTVVTSEPRSGGSGGGGY</sequence>
<organism evidence="3 4">
    <name type="scientific">Polaromonas jejuensis</name>
    <dbReference type="NCBI Taxonomy" id="457502"/>
    <lineage>
        <taxon>Bacteria</taxon>
        <taxon>Pseudomonadati</taxon>
        <taxon>Pseudomonadota</taxon>
        <taxon>Betaproteobacteria</taxon>
        <taxon>Burkholderiales</taxon>
        <taxon>Comamonadaceae</taxon>
        <taxon>Polaromonas</taxon>
    </lineage>
</organism>
<feature type="signal peptide" evidence="1">
    <location>
        <begin position="1"/>
        <end position="21"/>
    </location>
</feature>
<dbReference type="SMART" id="SM00754">
    <property type="entry name" value="CHRD"/>
    <property type="match status" value="1"/>
</dbReference>
<evidence type="ECO:0000256" key="1">
    <source>
        <dbReference type="SAM" id="SignalP"/>
    </source>
</evidence>